<sequence length="409" mass="39119">MGTTTTAVTAPAALPRTYLWWLAGTRASAVGDAALATALGWTAAGCGGATAGLVLTAVTVPRTVLLLFGGAVADRFGARRTALAGDGAMLLVVLVLAVVDRTAGSTAWTLLGFALLIGTVDAFQLPASGALPRLLVGPEQLPRALALRQAGGQAAVLLGAPLGALLVGAAGLAVTALADAVTFAAVLAVTLRLRTTADPGPGSGGLFAGAVDGLRVARRSRVLRSALALAAVAAAGVLPVVALLGPLLVRERGWDAGAAGLPAAGQAFGMLAAALFAARRGTLSRPALGAGLGLLAAALGTAALAAAGTPVGAAAAAAAVGAGSSVFAVHLGPVVLGGAPATHLARLQALLTFVQSAALALANPAWGALASGAGTPVALLGCALLTGVAGGAAVLAAAGRREAEGGLRG</sequence>
<dbReference type="Pfam" id="PF07690">
    <property type="entry name" value="MFS_1"/>
    <property type="match status" value="1"/>
</dbReference>
<organism evidence="7 8">
    <name type="scientific">Kitasatospora phosalacinea</name>
    <dbReference type="NCBI Taxonomy" id="2065"/>
    <lineage>
        <taxon>Bacteria</taxon>
        <taxon>Bacillati</taxon>
        <taxon>Actinomycetota</taxon>
        <taxon>Actinomycetes</taxon>
        <taxon>Kitasatosporales</taxon>
        <taxon>Streptomycetaceae</taxon>
        <taxon>Kitasatospora</taxon>
    </lineage>
</organism>
<feature type="transmembrane region" description="Helical" evidence="6">
    <location>
        <begin position="347"/>
        <end position="366"/>
    </location>
</feature>
<dbReference type="PANTHER" id="PTHR23513">
    <property type="entry name" value="INTEGRAL MEMBRANE EFFLUX PROTEIN-RELATED"/>
    <property type="match status" value="1"/>
</dbReference>
<evidence type="ECO:0000256" key="3">
    <source>
        <dbReference type="ARBA" id="ARBA00022692"/>
    </source>
</evidence>
<dbReference type="InterPro" id="IPR036259">
    <property type="entry name" value="MFS_trans_sf"/>
</dbReference>
<keyword evidence="2" id="KW-1003">Cell membrane</keyword>
<gene>
    <name evidence="7" type="ORF">ACFW6T_23205</name>
</gene>
<evidence type="ECO:0000256" key="4">
    <source>
        <dbReference type="ARBA" id="ARBA00022989"/>
    </source>
</evidence>
<evidence type="ECO:0000313" key="7">
    <source>
        <dbReference type="EMBL" id="MFE1354896.1"/>
    </source>
</evidence>
<keyword evidence="5 6" id="KW-0472">Membrane</keyword>
<evidence type="ECO:0000256" key="6">
    <source>
        <dbReference type="SAM" id="Phobius"/>
    </source>
</evidence>
<feature type="transmembrane region" description="Helical" evidence="6">
    <location>
        <begin position="38"/>
        <end position="60"/>
    </location>
</feature>
<name>A0ABW6GQ76_9ACTN</name>
<protein>
    <submittedName>
        <fullName evidence="7">MFS transporter</fullName>
    </submittedName>
</protein>
<dbReference type="SUPFAM" id="SSF103473">
    <property type="entry name" value="MFS general substrate transporter"/>
    <property type="match status" value="1"/>
</dbReference>
<dbReference type="RefSeq" id="WP_380324771.1">
    <property type="nucleotide sequence ID" value="NZ_JBHYPW010000026.1"/>
</dbReference>
<feature type="transmembrane region" description="Helical" evidence="6">
    <location>
        <begin position="105"/>
        <end position="125"/>
    </location>
</feature>
<evidence type="ECO:0000256" key="5">
    <source>
        <dbReference type="ARBA" id="ARBA00023136"/>
    </source>
</evidence>
<dbReference type="Gene3D" id="1.20.1250.20">
    <property type="entry name" value="MFS general substrate transporter like domains"/>
    <property type="match status" value="1"/>
</dbReference>
<keyword evidence="8" id="KW-1185">Reference proteome</keyword>
<feature type="transmembrane region" description="Helical" evidence="6">
    <location>
        <begin position="81"/>
        <end position="99"/>
    </location>
</feature>
<keyword evidence="3 6" id="KW-0812">Transmembrane</keyword>
<dbReference type="EMBL" id="JBHYPX010000051">
    <property type="protein sequence ID" value="MFE1354896.1"/>
    <property type="molecule type" value="Genomic_DNA"/>
</dbReference>
<keyword evidence="4 6" id="KW-1133">Transmembrane helix</keyword>
<dbReference type="PANTHER" id="PTHR23513:SF17">
    <property type="entry name" value="MEMBRANE PROTEIN"/>
    <property type="match status" value="1"/>
</dbReference>
<comment type="subcellular location">
    <subcellularLocation>
        <location evidence="1">Cell membrane</location>
        <topology evidence="1">Multi-pass membrane protein</topology>
    </subcellularLocation>
</comment>
<feature type="transmembrane region" description="Helical" evidence="6">
    <location>
        <begin position="225"/>
        <end position="244"/>
    </location>
</feature>
<feature type="transmembrane region" description="Helical" evidence="6">
    <location>
        <begin position="288"/>
        <end position="307"/>
    </location>
</feature>
<proteinExistence type="predicted"/>
<accession>A0ABW6GQ76</accession>
<comment type="caution">
    <text evidence="7">The sequence shown here is derived from an EMBL/GenBank/DDBJ whole genome shotgun (WGS) entry which is preliminary data.</text>
</comment>
<evidence type="ECO:0000256" key="1">
    <source>
        <dbReference type="ARBA" id="ARBA00004651"/>
    </source>
</evidence>
<reference evidence="7 8" key="1">
    <citation type="submission" date="2024-09" db="EMBL/GenBank/DDBJ databases">
        <title>The Natural Products Discovery Center: Release of the First 8490 Sequenced Strains for Exploring Actinobacteria Biosynthetic Diversity.</title>
        <authorList>
            <person name="Kalkreuter E."/>
            <person name="Kautsar S.A."/>
            <person name="Yang D."/>
            <person name="Bader C.D."/>
            <person name="Teijaro C.N."/>
            <person name="Fluegel L."/>
            <person name="Davis C.M."/>
            <person name="Simpson J.R."/>
            <person name="Lauterbach L."/>
            <person name="Steele A.D."/>
            <person name="Gui C."/>
            <person name="Meng S."/>
            <person name="Li G."/>
            <person name="Viehrig K."/>
            <person name="Ye F."/>
            <person name="Su P."/>
            <person name="Kiefer A.F."/>
            <person name="Nichols A."/>
            <person name="Cepeda A.J."/>
            <person name="Yan W."/>
            <person name="Fan B."/>
            <person name="Jiang Y."/>
            <person name="Adhikari A."/>
            <person name="Zheng C.-J."/>
            <person name="Schuster L."/>
            <person name="Cowan T.M."/>
            <person name="Smanski M.J."/>
            <person name="Chevrette M.G."/>
            <person name="De Carvalho L.P.S."/>
            <person name="Shen B."/>
        </authorList>
    </citation>
    <scope>NUCLEOTIDE SEQUENCE [LARGE SCALE GENOMIC DNA]</scope>
    <source>
        <strain evidence="7 8">NPDC058753</strain>
    </source>
</reference>
<feature type="transmembrane region" description="Helical" evidence="6">
    <location>
        <begin position="172"/>
        <end position="191"/>
    </location>
</feature>
<feature type="transmembrane region" description="Helical" evidence="6">
    <location>
        <begin position="313"/>
        <end position="335"/>
    </location>
</feature>
<evidence type="ECO:0000256" key="2">
    <source>
        <dbReference type="ARBA" id="ARBA00022475"/>
    </source>
</evidence>
<dbReference type="Proteomes" id="UP001599542">
    <property type="component" value="Unassembled WGS sequence"/>
</dbReference>
<evidence type="ECO:0000313" key="8">
    <source>
        <dbReference type="Proteomes" id="UP001599542"/>
    </source>
</evidence>
<dbReference type="InterPro" id="IPR011701">
    <property type="entry name" value="MFS"/>
</dbReference>
<feature type="transmembrane region" description="Helical" evidence="6">
    <location>
        <begin position="256"/>
        <end position="276"/>
    </location>
</feature>
<feature type="transmembrane region" description="Helical" evidence="6">
    <location>
        <begin position="378"/>
        <end position="398"/>
    </location>
</feature>